<evidence type="ECO:0000313" key="11">
    <source>
        <dbReference type="EMBL" id="PSS35618.1"/>
    </source>
</evidence>
<evidence type="ECO:0000256" key="7">
    <source>
        <dbReference type="ARBA" id="ARBA00023211"/>
    </source>
</evidence>
<dbReference type="InterPro" id="IPR049126">
    <property type="entry name" value="FAN1-like_TPR"/>
</dbReference>
<dbReference type="InterPro" id="IPR049132">
    <property type="entry name" value="FAN1-like_euk"/>
</dbReference>
<keyword evidence="12" id="KW-1185">Reference proteome</keyword>
<dbReference type="OrthoDB" id="76364at2759"/>
<comment type="similarity">
    <text evidence="2 8">Belongs to the FAN1 family.</text>
</comment>
<reference evidence="11 12" key="1">
    <citation type="submission" date="2018-02" db="EMBL/GenBank/DDBJ databases">
        <title>Genome sequence of the basidiomycete white-rot fungus Phlebia centrifuga.</title>
        <authorList>
            <person name="Granchi Z."/>
            <person name="Peng M."/>
            <person name="de Vries R.P."/>
            <person name="Hilden K."/>
            <person name="Makela M.R."/>
            <person name="Grigoriev I."/>
            <person name="Riley R."/>
        </authorList>
    </citation>
    <scope>NUCLEOTIDE SEQUENCE [LARGE SCALE GENOMIC DNA]</scope>
    <source>
        <strain evidence="11 12">FBCC195</strain>
    </source>
</reference>
<comment type="cofactor">
    <cofactor evidence="8">
        <name>Mg(2+)</name>
        <dbReference type="ChEBI" id="CHEBI:18420"/>
    </cofactor>
    <cofactor evidence="8">
        <name>Mn(2+)</name>
        <dbReference type="ChEBI" id="CHEBI:29035"/>
    </cofactor>
</comment>
<dbReference type="GO" id="GO:0017108">
    <property type="term" value="F:5'-flap endonuclease activity"/>
    <property type="evidence" value="ECO:0007669"/>
    <property type="project" value="TreeGrafter"/>
</dbReference>
<accession>A0A2R6S014</accession>
<evidence type="ECO:0000256" key="8">
    <source>
        <dbReference type="RuleBase" id="RU365033"/>
    </source>
</evidence>
<keyword evidence="5 8" id="KW-0378">Hydrolase</keyword>
<keyword evidence="7 8" id="KW-0464">Manganese</keyword>
<dbReference type="AlphaFoldDB" id="A0A2R6S014"/>
<protein>
    <recommendedName>
        <fullName evidence="8">Fanconi-associated nuclease</fullName>
        <ecNumber evidence="8">3.1.4.1</ecNumber>
    </recommendedName>
</protein>
<gene>
    <name evidence="11" type="ORF">PHLCEN_2v1441</name>
</gene>
<feature type="region of interest" description="Disordered" evidence="9">
    <location>
        <begin position="930"/>
        <end position="975"/>
    </location>
</feature>
<dbReference type="GO" id="GO:0004528">
    <property type="term" value="F:phosphodiesterase I activity"/>
    <property type="evidence" value="ECO:0007669"/>
    <property type="project" value="UniProtKB-EC"/>
</dbReference>
<dbReference type="GO" id="GO:0046872">
    <property type="term" value="F:metal ion binding"/>
    <property type="evidence" value="ECO:0007669"/>
    <property type="project" value="UniProtKB-KW"/>
</dbReference>
<sequence>MVLGSPTSGHTGELIFRLNSEGDVDHNGEEVDERIDHASEVRGKSMYVQLFEEMLQAVFEGEAYLFTQEELRCLIKYSDLSYDAQYLLIRLSLRKSDQWLRLSDLKYQAELGSRIPDAIKELCIHLNPVLVSEGIKVKVEERDGLIDLTFDEQDVPPIAGHAEQGHAEQDDKPAFLSLHSAEAPDYSYFAEDASHAPLRELLECLKREELREIVNQLKLKPRASTKDAFVDVLLSSTATQATLPFLLVAGKNKGKMSDFKEGLHQTTLVGASTAKRGRPTQQDRLREIVMKKLAACVKLNLYVLQLFRRVNMVYFRSTQYSSKLLTEAILARARRRTYASCDHKRTPNIWPNRRALIDYEEALELESQVDSFFNQNGSNVGARARSRSAASRTPGPAPLRTGLSESPRKRRRGGIDDGLLVKREEVGDSLNIKQETEEVPESARVQDARQVKAIFETVYPRWQQLVAAEGEGDGRTKGLERFHYGYVLTRIVCKGTHALGILKEHEAELGVLEALLRQTRWRRGRRGRWYERRALILMTHLSKEEGVYPRAMTAVLDALKDSDTHIIFRPKLLRRLTSLEKKLRIPEGDRHVCATKLEKADEVYIEGVRLHVTFNGLGKVVEPDKESGVKKENKQSVLSFIQPPDNTKESDMKMKPGGKIVNAPGKSIWRGRDKEEVSVENLALQHYEGKSFKGFHCEGRIVTTLFGLLFWDIIFASIPGAFETPYQVAPLDIAEETFYFSRQALAEARFAEIRNGEAPQLLAKTFDEYASDATCCVGVRWDLFEKQDLVEIAECLGGLGLAVICQLLCEDYAGRTSGVPDLIVWNKATGQCKFVEVKGPGDSLQENQKVWIDVLLQAGIQVEICHVAEEGKTKTKKKTKTQAKEDLAQKKRKRAESDVELEEDELEVDYSQLDLANELAEAKTIPLTAPVYPSQLSPPATPSKSRRMVPEVVITSPSRQRSPRKKTRFLSSSPS</sequence>
<comment type="caution">
    <text evidence="11">The sequence shown here is derived from an EMBL/GenBank/DDBJ whole genome shotgun (WGS) entry which is preliminary data.</text>
</comment>
<evidence type="ECO:0000256" key="2">
    <source>
        <dbReference type="ARBA" id="ARBA00005533"/>
    </source>
</evidence>
<dbReference type="CDD" id="cd22326">
    <property type="entry name" value="FAN1-like"/>
    <property type="match status" value="1"/>
</dbReference>
<feature type="region of interest" description="Disordered" evidence="9">
    <location>
        <begin position="873"/>
        <end position="901"/>
    </location>
</feature>
<dbReference type="GO" id="GO:0005634">
    <property type="term" value="C:nucleus"/>
    <property type="evidence" value="ECO:0007669"/>
    <property type="project" value="UniProtKB-SubCell"/>
</dbReference>
<keyword evidence="3 8" id="KW-0540">Nuclease</keyword>
<dbReference type="InterPro" id="IPR011856">
    <property type="entry name" value="tRNA_endonuc-like_dom_sf"/>
</dbReference>
<dbReference type="PANTHER" id="PTHR15749:SF4">
    <property type="entry name" value="FANCONI-ASSOCIATED NUCLEASE 1"/>
    <property type="match status" value="1"/>
</dbReference>
<evidence type="ECO:0000256" key="9">
    <source>
        <dbReference type="SAM" id="MobiDB-lite"/>
    </source>
</evidence>
<keyword evidence="8" id="KW-0539">Nucleus</keyword>
<dbReference type="InterPro" id="IPR033315">
    <property type="entry name" value="Fan1-like"/>
</dbReference>
<keyword evidence="8" id="KW-0234">DNA repair</keyword>
<dbReference type="GO" id="GO:0036297">
    <property type="term" value="P:interstrand cross-link repair"/>
    <property type="evidence" value="ECO:0007669"/>
    <property type="project" value="InterPro"/>
</dbReference>
<dbReference type="Pfam" id="PF21315">
    <property type="entry name" value="FAN1_HTH"/>
    <property type="match status" value="1"/>
</dbReference>
<dbReference type="GO" id="GO:0070336">
    <property type="term" value="F:flap-structured DNA binding"/>
    <property type="evidence" value="ECO:0007669"/>
    <property type="project" value="TreeGrafter"/>
</dbReference>
<dbReference type="SMART" id="SM00990">
    <property type="entry name" value="VRR_NUC"/>
    <property type="match status" value="1"/>
</dbReference>
<evidence type="ECO:0000256" key="6">
    <source>
        <dbReference type="ARBA" id="ARBA00022842"/>
    </source>
</evidence>
<comment type="catalytic activity">
    <reaction evidence="1 8">
        <text>Hydrolytically removes 5'-nucleotides successively from the 3'-hydroxy termini of 3'-hydroxy-terminated oligonucleotides.</text>
        <dbReference type="EC" id="3.1.4.1"/>
    </reaction>
</comment>
<name>A0A2R6S014_9APHY</name>
<evidence type="ECO:0000259" key="10">
    <source>
        <dbReference type="SMART" id="SM00990"/>
    </source>
</evidence>
<evidence type="ECO:0000256" key="3">
    <source>
        <dbReference type="ARBA" id="ARBA00022722"/>
    </source>
</evidence>
<proteinExistence type="inferred from homology"/>
<dbReference type="Gene3D" id="3.40.1350.10">
    <property type="match status" value="1"/>
</dbReference>
<feature type="domain" description="VRR-NUC" evidence="10">
    <location>
        <begin position="753"/>
        <end position="869"/>
    </location>
</feature>
<dbReference type="STRING" id="98765.A0A2R6S014"/>
<dbReference type="InterPro" id="IPR014883">
    <property type="entry name" value="VRR_NUC"/>
</dbReference>
<keyword evidence="6 8" id="KW-0460">Magnesium</keyword>
<evidence type="ECO:0000313" key="12">
    <source>
        <dbReference type="Proteomes" id="UP000186601"/>
    </source>
</evidence>
<keyword evidence="4 8" id="KW-0479">Metal-binding</keyword>
<feature type="region of interest" description="Disordered" evidence="9">
    <location>
        <begin position="379"/>
        <end position="417"/>
    </location>
</feature>
<dbReference type="PANTHER" id="PTHR15749">
    <property type="entry name" value="FANCONI-ASSOCIATED NUCLEASE 1"/>
    <property type="match status" value="1"/>
</dbReference>
<dbReference type="InterPro" id="IPR049125">
    <property type="entry name" value="FAN1-like_WH"/>
</dbReference>
<evidence type="ECO:0000256" key="5">
    <source>
        <dbReference type="ARBA" id="ARBA00022801"/>
    </source>
</evidence>
<comment type="subcellular location">
    <subcellularLocation>
        <location evidence="8">Nucleus</location>
    </subcellularLocation>
</comment>
<comment type="function">
    <text evidence="8">Nuclease required for the repair of DNA interstrand cross-links (ICL). Acts as a 5'-3' exonuclease that anchors at a cut end of DNA and cleaves DNA successively at every third nucleotide, allowing to excise an ICL from one strand through flanking incisions.</text>
</comment>
<dbReference type="EMBL" id="MLYV02000111">
    <property type="protein sequence ID" value="PSS35618.1"/>
    <property type="molecule type" value="Genomic_DNA"/>
</dbReference>
<dbReference type="Proteomes" id="UP000186601">
    <property type="component" value="Unassembled WGS sequence"/>
</dbReference>
<keyword evidence="8" id="KW-0227">DNA damage</keyword>
<dbReference type="EC" id="3.1.4.1" evidence="8"/>
<dbReference type="Pfam" id="PF21170">
    <property type="entry name" value="FAN1_TPR"/>
    <property type="match status" value="1"/>
</dbReference>
<organism evidence="11 12">
    <name type="scientific">Hermanssonia centrifuga</name>
    <dbReference type="NCBI Taxonomy" id="98765"/>
    <lineage>
        <taxon>Eukaryota</taxon>
        <taxon>Fungi</taxon>
        <taxon>Dikarya</taxon>
        <taxon>Basidiomycota</taxon>
        <taxon>Agaricomycotina</taxon>
        <taxon>Agaricomycetes</taxon>
        <taxon>Polyporales</taxon>
        <taxon>Meruliaceae</taxon>
        <taxon>Hermanssonia</taxon>
    </lineage>
</organism>
<evidence type="ECO:0000256" key="4">
    <source>
        <dbReference type="ARBA" id="ARBA00022723"/>
    </source>
</evidence>
<evidence type="ECO:0000256" key="1">
    <source>
        <dbReference type="ARBA" id="ARBA00000983"/>
    </source>
</evidence>
<dbReference type="Pfam" id="PF08774">
    <property type="entry name" value="VRR_NUC"/>
    <property type="match status" value="1"/>
</dbReference>
<dbReference type="GO" id="GO:0008409">
    <property type="term" value="F:5'-3' exonuclease activity"/>
    <property type="evidence" value="ECO:0007669"/>
    <property type="project" value="TreeGrafter"/>
</dbReference>